<dbReference type="InterPro" id="IPR015590">
    <property type="entry name" value="Aldehyde_DH_dom"/>
</dbReference>
<dbReference type="SUPFAM" id="SSF53720">
    <property type="entry name" value="ALDH-like"/>
    <property type="match status" value="1"/>
</dbReference>
<dbReference type="Pfam" id="PF00171">
    <property type="entry name" value="Aldedh"/>
    <property type="match status" value="1"/>
</dbReference>
<evidence type="ECO:0000313" key="7">
    <source>
        <dbReference type="Proteomes" id="UP000318578"/>
    </source>
</evidence>
<feature type="active site" evidence="3">
    <location>
        <position position="257"/>
    </location>
</feature>
<organism evidence="6 7">
    <name type="scientific">Amycolatopsis acidiphila</name>
    <dbReference type="NCBI Taxonomy" id="715473"/>
    <lineage>
        <taxon>Bacteria</taxon>
        <taxon>Bacillati</taxon>
        <taxon>Actinomycetota</taxon>
        <taxon>Actinomycetes</taxon>
        <taxon>Pseudonocardiales</taxon>
        <taxon>Pseudonocardiaceae</taxon>
        <taxon>Amycolatopsis</taxon>
    </lineage>
</organism>
<dbReference type="Proteomes" id="UP000318578">
    <property type="component" value="Unassembled WGS sequence"/>
</dbReference>
<reference evidence="6 7" key="1">
    <citation type="submission" date="2019-07" db="EMBL/GenBank/DDBJ databases">
        <title>New species of Amycolatopsis and Streptomyces.</title>
        <authorList>
            <person name="Duangmal K."/>
            <person name="Teo W.F.A."/>
            <person name="Lipun K."/>
        </authorList>
    </citation>
    <scope>NUCLEOTIDE SEQUENCE [LARGE SCALE GENOMIC DNA]</scope>
    <source>
        <strain evidence="6 7">JCM 30562</strain>
    </source>
</reference>
<evidence type="ECO:0000313" key="6">
    <source>
        <dbReference type="EMBL" id="TVT14288.1"/>
    </source>
</evidence>
<dbReference type="AlphaFoldDB" id="A0A557ZQP5"/>
<dbReference type="PROSITE" id="PS00687">
    <property type="entry name" value="ALDEHYDE_DEHYDR_GLU"/>
    <property type="match status" value="1"/>
</dbReference>
<dbReference type="GO" id="GO:0016620">
    <property type="term" value="F:oxidoreductase activity, acting on the aldehyde or oxo group of donors, NAD or NADP as acceptor"/>
    <property type="evidence" value="ECO:0007669"/>
    <property type="project" value="InterPro"/>
</dbReference>
<dbReference type="Gene3D" id="3.40.605.10">
    <property type="entry name" value="Aldehyde Dehydrogenase, Chain A, domain 1"/>
    <property type="match status" value="1"/>
</dbReference>
<feature type="domain" description="Aldehyde dehydrogenase" evidence="5">
    <location>
        <begin position="30"/>
        <end position="476"/>
    </location>
</feature>
<dbReference type="InterPro" id="IPR016163">
    <property type="entry name" value="Ald_DH_C"/>
</dbReference>
<dbReference type="InterPro" id="IPR016161">
    <property type="entry name" value="Ald_DH/histidinol_DH"/>
</dbReference>
<accession>A0A557ZQP5</accession>
<keyword evidence="2 4" id="KW-0560">Oxidoreductase</keyword>
<keyword evidence="7" id="KW-1185">Reference proteome</keyword>
<sequence length="477" mass="51686">MPVFEYAPAPESRDLANLKPSYRPFIGGEFVDGSGEPLKTTNPATEEVLAEVGTASESDVDTAVKAARRAYEKVWRPMPGAERAKYLFRIARLIQERSRELAVLETLDNGKPIKESRDSDLPTVAAHFFYHAGWADKLDYAGFGPDPKPLGVAGQIIPWNFPLLMLAWKIAPALATGNTVVLKPAETTPLTALVFAEICQQAELPPGVVNILPGAGDVGQQLVRHEGIDKIAFTGSTEVGKLIQREVAGTAKRLTLELGGKAANIVFDDAPLDQAVEGVVNGIFFNQGHVCCAGSRLLVQESIVDELLDKLRYRVSTLRLGDPLDKNTDLGAINSAEQLTKIRDLVEAGEAEGAHRWTSSCPVPDRGFFFAPTVFSDVHQSMRIAREEIFGPVLSVLTFRTPDEAVAKANNTPYGLSAGIWTDKGSRILSIANRLRAGVVWANTFNRFDPAAPFGGYQESGFGREGGRIGLEGYLDV</sequence>
<dbReference type="OrthoDB" id="6882680at2"/>
<evidence type="ECO:0000256" key="3">
    <source>
        <dbReference type="PROSITE-ProRule" id="PRU10007"/>
    </source>
</evidence>
<dbReference type="EMBL" id="VJZA01000139">
    <property type="protein sequence ID" value="TVT14288.1"/>
    <property type="molecule type" value="Genomic_DNA"/>
</dbReference>
<comment type="similarity">
    <text evidence="1 4">Belongs to the aldehyde dehydrogenase family.</text>
</comment>
<comment type="caution">
    <text evidence="6">The sequence shown here is derived from an EMBL/GenBank/DDBJ whole genome shotgun (WGS) entry which is preliminary data.</text>
</comment>
<dbReference type="InterPro" id="IPR029510">
    <property type="entry name" value="Ald_DH_CS_GLU"/>
</dbReference>
<dbReference type="FunFam" id="3.40.605.10:FF:000007">
    <property type="entry name" value="NAD/NADP-dependent betaine aldehyde dehydrogenase"/>
    <property type="match status" value="1"/>
</dbReference>
<gene>
    <name evidence="6" type="ORF">FNH06_37925</name>
</gene>
<dbReference type="PANTHER" id="PTHR11699">
    <property type="entry name" value="ALDEHYDE DEHYDROGENASE-RELATED"/>
    <property type="match status" value="1"/>
</dbReference>
<name>A0A557ZQP5_9PSEU</name>
<protein>
    <submittedName>
        <fullName evidence="6">Aldehyde dehydrogenase family protein</fullName>
    </submittedName>
</protein>
<evidence type="ECO:0000256" key="4">
    <source>
        <dbReference type="RuleBase" id="RU003345"/>
    </source>
</evidence>
<dbReference type="RefSeq" id="WP_144645795.1">
    <property type="nucleotide sequence ID" value="NZ_BNAX01000026.1"/>
</dbReference>
<evidence type="ECO:0000256" key="2">
    <source>
        <dbReference type="ARBA" id="ARBA00023002"/>
    </source>
</evidence>
<dbReference type="InterPro" id="IPR016162">
    <property type="entry name" value="Ald_DH_N"/>
</dbReference>
<evidence type="ECO:0000256" key="1">
    <source>
        <dbReference type="ARBA" id="ARBA00009986"/>
    </source>
</evidence>
<evidence type="ECO:0000259" key="5">
    <source>
        <dbReference type="Pfam" id="PF00171"/>
    </source>
</evidence>
<proteinExistence type="inferred from homology"/>
<dbReference type="Gene3D" id="3.40.309.10">
    <property type="entry name" value="Aldehyde Dehydrogenase, Chain A, domain 2"/>
    <property type="match status" value="1"/>
</dbReference>
<dbReference type="FunFam" id="3.40.309.10:FF:000012">
    <property type="entry name" value="Betaine aldehyde dehydrogenase"/>
    <property type="match status" value="1"/>
</dbReference>